<organism evidence="1 2">
    <name type="scientific">Rotaria sordida</name>
    <dbReference type="NCBI Taxonomy" id="392033"/>
    <lineage>
        <taxon>Eukaryota</taxon>
        <taxon>Metazoa</taxon>
        <taxon>Spiralia</taxon>
        <taxon>Gnathifera</taxon>
        <taxon>Rotifera</taxon>
        <taxon>Eurotatoria</taxon>
        <taxon>Bdelloidea</taxon>
        <taxon>Philodinida</taxon>
        <taxon>Philodinidae</taxon>
        <taxon>Rotaria</taxon>
    </lineage>
</organism>
<name>A0A814VHC9_9BILA</name>
<sequence length="291" mass="32891">MLRHLRSCPSKTTDSELSCQQAKINQYYKSTTNELTVVPKPIKDAVTTAITGFVAQDGQAFQLSTTNQLTVVPKPIKDAVTIAITEFAAQDGQAFQLVNGFRFINLAEQLFSSGKLMSSSPNIHIADILTDPTTISRQIDRMYAHRGEQLIIYLRLMGSYCFTVDFCISYCGLSLIHIDLECQSHTFVLDCFPYELDNKWAPTSRSFVDDILHTFSIKLDEEKYVMSDNEPTMKRTFSQASILDNKLLTIYLRIGKDLLTGLCEFLLPFDTVLDTLSDNELSVLHRVLLFK</sequence>
<evidence type="ECO:0000313" key="1">
    <source>
        <dbReference type="EMBL" id="CAF1187451.1"/>
    </source>
</evidence>
<proteinExistence type="predicted"/>
<dbReference type="EMBL" id="CAJNOT010001359">
    <property type="protein sequence ID" value="CAF1187451.1"/>
    <property type="molecule type" value="Genomic_DNA"/>
</dbReference>
<dbReference type="Gene3D" id="1.10.10.1070">
    <property type="entry name" value="Zinc finger, BED domain-containing"/>
    <property type="match status" value="1"/>
</dbReference>
<dbReference type="AlphaFoldDB" id="A0A814VHC9"/>
<protein>
    <submittedName>
        <fullName evidence="1">Uncharacterized protein</fullName>
    </submittedName>
</protein>
<reference evidence="1" key="1">
    <citation type="submission" date="2021-02" db="EMBL/GenBank/DDBJ databases">
        <authorList>
            <person name="Nowell W R."/>
        </authorList>
    </citation>
    <scope>NUCLEOTIDE SEQUENCE</scope>
</reference>
<evidence type="ECO:0000313" key="2">
    <source>
        <dbReference type="Proteomes" id="UP000663864"/>
    </source>
</evidence>
<gene>
    <name evidence="1" type="ORF">ZHD862_LOCUS22107</name>
</gene>
<comment type="caution">
    <text evidence="1">The sequence shown here is derived from an EMBL/GenBank/DDBJ whole genome shotgun (WGS) entry which is preliminary data.</text>
</comment>
<accession>A0A814VHC9</accession>
<dbReference type="Proteomes" id="UP000663864">
    <property type="component" value="Unassembled WGS sequence"/>
</dbReference>
<dbReference type="SUPFAM" id="SSF140996">
    <property type="entry name" value="Hermes dimerisation domain"/>
    <property type="match status" value="1"/>
</dbReference>